<proteinExistence type="predicted"/>
<name>A0AAV1WQD4_LUPLU</name>
<evidence type="ECO:0000313" key="4">
    <source>
        <dbReference type="Proteomes" id="UP001497480"/>
    </source>
</evidence>
<reference evidence="3 4" key="1">
    <citation type="submission" date="2024-03" db="EMBL/GenBank/DDBJ databases">
        <authorList>
            <person name="Martinez-Hernandez J."/>
        </authorList>
    </citation>
    <scope>NUCLEOTIDE SEQUENCE [LARGE SCALE GENOMIC DNA]</scope>
</reference>
<organism evidence="3 4">
    <name type="scientific">Lupinus luteus</name>
    <name type="common">European yellow lupine</name>
    <dbReference type="NCBI Taxonomy" id="3873"/>
    <lineage>
        <taxon>Eukaryota</taxon>
        <taxon>Viridiplantae</taxon>
        <taxon>Streptophyta</taxon>
        <taxon>Embryophyta</taxon>
        <taxon>Tracheophyta</taxon>
        <taxon>Spermatophyta</taxon>
        <taxon>Magnoliopsida</taxon>
        <taxon>eudicotyledons</taxon>
        <taxon>Gunneridae</taxon>
        <taxon>Pentapetalae</taxon>
        <taxon>rosids</taxon>
        <taxon>fabids</taxon>
        <taxon>Fabales</taxon>
        <taxon>Fabaceae</taxon>
        <taxon>Papilionoideae</taxon>
        <taxon>50 kb inversion clade</taxon>
        <taxon>genistoids sensu lato</taxon>
        <taxon>core genistoids</taxon>
        <taxon>Genisteae</taxon>
        <taxon>Lupinus</taxon>
    </lineage>
</organism>
<dbReference type="AlphaFoldDB" id="A0AAV1WQD4"/>
<evidence type="ECO:0000313" key="3">
    <source>
        <dbReference type="EMBL" id="CAL0311037.1"/>
    </source>
</evidence>
<dbReference type="Proteomes" id="UP001497480">
    <property type="component" value="Unassembled WGS sequence"/>
</dbReference>
<evidence type="ECO:0000259" key="2">
    <source>
        <dbReference type="PROSITE" id="PS50157"/>
    </source>
</evidence>
<comment type="caution">
    <text evidence="3">The sequence shown here is derived from an EMBL/GenBank/DDBJ whole genome shotgun (WGS) entry which is preliminary data.</text>
</comment>
<dbReference type="PROSITE" id="PS50157">
    <property type="entry name" value="ZINC_FINGER_C2H2_2"/>
    <property type="match status" value="1"/>
</dbReference>
<accession>A0AAV1WQD4</accession>
<protein>
    <recommendedName>
        <fullName evidence="2">C2H2-type domain-containing protein</fullName>
    </recommendedName>
</protein>
<keyword evidence="1" id="KW-0862">Zinc</keyword>
<dbReference type="GO" id="GO:0008270">
    <property type="term" value="F:zinc ion binding"/>
    <property type="evidence" value="ECO:0007669"/>
    <property type="project" value="UniProtKB-KW"/>
</dbReference>
<keyword evidence="1" id="KW-0479">Metal-binding</keyword>
<sequence length="193" mass="21111">MGSNNLLVTNPSDSASAGNNKTYKCIECFKPFSNRAMLIQHQREDEPCRSSQKIIHQYKPQPSLDQPLILLSPKPIVEANTSSLAPLPSVVQHSNEAEIGSGYSSPDTTFSITNLRLDTMQIDGDDYDDDHFASPKDRTLDLISQLDPTRNLLYLIDKQSAGTSGNGGNDVDAATGQSEYMGTVDLNFKLSMV</sequence>
<dbReference type="InterPro" id="IPR013087">
    <property type="entry name" value="Znf_C2H2_type"/>
</dbReference>
<evidence type="ECO:0000256" key="1">
    <source>
        <dbReference type="PROSITE-ProRule" id="PRU00042"/>
    </source>
</evidence>
<dbReference type="EMBL" id="CAXHTB010000008">
    <property type="protein sequence ID" value="CAL0311037.1"/>
    <property type="molecule type" value="Genomic_DNA"/>
</dbReference>
<gene>
    <name evidence="3" type="ORF">LLUT_LOCUS12097</name>
</gene>
<keyword evidence="4" id="KW-1185">Reference proteome</keyword>
<keyword evidence="1" id="KW-0863">Zinc-finger</keyword>
<feature type="domain" description="C2H2-type" evidence="2">
    <location>
        <begin position="23"/>
        <end position="54"/>
    </location>
</feature>